<dbReference type="Proteomes" id="UP001500298">
    <property type="component" value="Unassembled WGS sequence"/>
</dbReference>
<keyword evidence="2" id="KW-1185">Reference proteome</keyword>
<gene>
    <name evidence="1" type="ORF">GCM10023331_18860</name>
</gene>
<dbReference type="EMBL" id="BAABJX010000029">
    <property type="protein sequence ID" value="GAA4833873.1"/>
    <property type="molecule type" value="Genomic_DNA"/>
</dbReference>
<name>A0ABP9D9Q7_9BACT</name>
<protein>
    <recommendedName>
        <fullName evidence="3">Lipocalin-like domain-containing protein</fullName>
    </recommendedName>
</protein>
<evidence type="ECO:0008006" key="3">
    <source>
        <dbReference type="Google" id="ProtNLM"/>
    </source>
</evidence>
<dbReference type="RefSeq" id="WP_345371240.1">
    <property type="nucleotide sequence ID" value="NZ_BAABJX010000029.1"/>
</dbReference>
<reference evidence="2" key="1">
    <citation type="journal article" date="2019" name="Int. J. Syst. Evol. Microbiol.">
        <title>The Global Catalogue of Microorganisms (GCM) 10K type strain sequencing project: providing services to taxonomists for standard genome sequencing and annotation.</title>
        <authorList>
            <consortium name="The Broad Institute Genomics Platform"/>
            <consortium name="The Broad Institute Genome Sequencing Center for Infectious Disease"/>
            <person name="Wu L."/>
            <person name="Ma J."/>
        </authorList>
    </citation>
    <scope>NUCLEOTIDE SEQUENCE [LARGE SCALE GENOMIC DNA]</scope>
    <source>
        <strain evidence="2">JCM 18326</strain>
    </source>
</reference>
<organism evidence="1 2">
    <name type="scientific">Algivirga pacifica</name>
    <dbReference type="NCBI Taxonomy" id="1162670"/>
    <lineage>
        <taxon>Bacteria</taxon>
        <taxon>Pseudomonadati</taxon>
        <taxon>Bacteroidota</taxon>
        <taxon>Cytophagia</taxon>
        <taxon>Cytophagales</taxon>
        <taxon>Flammeovirgaceae</taxon>
        <taxon>Algivirga</taxon>
    </lineage>
</organism>
<sequence>MTGSMNDTQIKAIWDEILHRDDVLEISDLHFVRIYANPLEKAFIVTWNALKGEITIAESLHHDPQETLVEINQYNYVRLKHSTLKRQVLLKVELNEKLQTLNIDPIFNPESKSIALKVHYI</sequence>
<evidence type="ECO:0000313" key="2">
    <source>
        <dbReference type="Proteomes" id="UP001500298"/>
    </source>
</evidence>
<accession>A0ABP9D9Q7</accession>
<comment type="caution">
    <text evidence="1">The sequence shown here is derived from an EMBL/GenBank/DDBJ whole genome shotgun (WGS) entry which is preliminary data.</text>
</comment>
<proteinExistence type="predicted"/>
<evidence type="ECO:0000313" key="1">
    <source>
        <dbReference type="EMBL" id="GAA4833873.1"/>
    </source>
</evidence>